<dbReference type="Proteomes" id="UP001239994">
    <property type="component" value="Unassembled WGS sequence"/>
</dbReference>
<accession>A0AAD8Z498</accession>
<keyword evidence="1" id="KW-0732">Signal</keyword>
<keyword evidence="4" id="KW-1185">Reference proteome</keyword>
<evidence type="ECO:0000259" key="2">
    <source>
        <dbReference type="PROSITE" id="PS50835"/>
    </source>
</evidence>
<evidence type="ECO:0000313" key="4">
    <source>
        <dbReference type="Proteomes" id="UP001239994"/>
    </source>
</evidence>
<feature type="non-terminal residue" evidence="3">
    <location>
        <position position="1"/>
    </location>
</feature>
<dbReference type="Gene3D" id="2.60.40.10">
    <property type="entry name" value="Immunoglobulins"/>
    <property type="match status" value="1"/>
</dbReference>
<evidence type="ECO:0000256" key="1">
    <source>
        <dbReference type="SAM" id="SignalP"/>
    </source>
</evidence>
<dbReference type="InterPro" id="IPR013783">
    <property type="entry name" value="Ig-like_fold"/>
</dbReference>
<feature type="signal peptide" evidence="1">
    <location>
        <begin position="1"/>
        <end position="26"/>
    </location>
</feature>
<evidence type="ECO:0000313" key="3">
    <source>
        <dbReference type="EMBL" id="KAK1792194.1"/>
    </source>
</evidence>
<dbReference type="InterPro" id="IPR036179">
    <property type="entry name" value="Ig-like_dom_sf"/>
</dbReference>
<dbReference type="PROSITE" id="PS50835">
    <property type="entry name" value="IG_LIKE"/>
    <property type="match status" value="1"/>
</dbReference>
<feature type="chain" id="PRO_5042185169" description="Ig-like domain-containing protein" evidence="1">
    <location>
        <begin position="27"/>
        <end position="188"/>
    </location>
</feature>
<reference evidence="3" key="1">
    <citation type="submission" date="2023-03" db="EMBL/GenBank/DDBJ databases">
        <title>Electrophorus voltai genome.</title>
        <authorList>
            <person name="Bian C."/>
        </authorList>
    </citation>
    <scope>NUCLEOTIDE SEQUENCE</scope>
    <source>
        <strain evidence="3">CB-2022</strain>
        <tissue evidence="3">Muscle</tissue>
    </source>
</reference>
<feature type="domain" description="Ig-like" evidence="2">
    <location>
        <begin position="28"/>
        <end position="119"/>
    </location>
</feature>
<dbReference type="SUPFAM" id="SSF48726">
    <property type="entry name" value="Immunoglobulin"/>
    <property type="match status" value="1"/>
</dbReference>
<protein>
    <recommendedName>
        <fullName evidence="2">Ig-like domain-containing protein</fullName>
    </recommendedName>
</protein>
<organism evidence="3 4">
    <name type="scientific">Electrophorus voltai</name>
    <dbReference type="NCBI Taxonomy" id="2609070"/>
    <lineage>
        <taxon>Eukaryota</taxon>
        <taxon>Metazoa</taxon>
        <taxon>Chordata</taxon>
        <taxon>Craniata</taxon>
        <taxon>Vertebrata</taxon>
        <taxon>Euteleostomi</taxon>
        <taxon>Actinopterygii</taxon>
        <taxon>Neopterygii</taxon>
        <taxon>Teleostei</taxon>
        <taxon>Ostariophysi</taxon>
        <taxon>Gymnotiformes</taxon>
        <taxon>Gymnotoidei</taxon>
        <taxon>Gymnotidae</taxon>
        <taxon>Electrophorus</taxon>
    </lineage>
</organism>
<sequence length="188" mass="20935">AQSATMLCSLLTALLIAMNNILEVESAPYAMPLPFFHIPLDHGGLTILVCVFNDIINRDGGISWITSGASESGPTVYNIAGQGDNSQNVYDPTSIQYLLSAEWNTYTCFVSHRSNAQFIHRHYAGLVMKETDDEDMEDMCSERQTSLINDIQVHTDLLLIQVVRIIFLKITAFNVLMTAQAVIKCIYK</sequence>
<name>A0AAD8Z498_9TELE</name>
<gene>
    <name evidence="3" type="ORF">P4O66_012158</name>
</gene>
<dbReference type="InterPro" id="IPR007110">
    <property type="entry name" value="Ig-like_dom"/>
</dbReference>
<dbReference type="EMBL" id="JAROKS010000019">
    <property type="protein sequence ID" value="KAK1792194.1"/>
    <property type="molecule type" value="Genomic_DNA"/>
</dbReference>
<comment type="caution">
    <text evidence="3">The sequence shown here is derived from an EMBL/GenBank/DDBJ whole genome shotgun (WGS) entry which is preliminary data.</text>
</comment>
<dbReference type="AlphaFoldDB" id="A0AAD8Z498"/>
<proteinExistence type="predicted"/>